<protein>
    <submittedName>
        <fullName evidence="2">Uncharacterized protein</fullName>
    </submittedName>
</protein>
<evidence type="ECO:0000256" key="1">
    <source>
        <dbReference type="SAM" id="MobiDB-lite"/>
    </source>
</evidence>
<organism evidence="2 3">
    <name type="scientific">Pleurodeles waltl</name>
    <name type="common">Iberian ribbed newt</name>
    <dbReference type="NCBI Taxonomy" id="8319"/>
    <lineage>
        <taxon>Eukaryota</taxon>
        <taxon>Metazoa</taxon>
        <taxon>Chordata</taxon>
        <taxon>Craniata</taxon>
        <taxon>Vertebrata</taxon>
        <taxon>Euteleostomi</taxon>
        <taxon>Amphibia</taxon>
        <taxon>Batrachia</taxon>
        <taxon>Caudata</taxon>
        <taxon>Salamandroidea</taxon>
        <taxon>Salamandridae</taxon>
        <taxon>Pleurodelinae</taxon>
        <taxon>Pleurodeles</taxon>
    </lineage>
</organism>
<dbReference type="Proteomes" id="UP001066276">
    <property type="component" value="Chromosome 4_1"/>
</dbReference>
<keyword evidence="3" id="KW-1185">Reference proteome</keyword>
<dbReference type="AlphaFoldDB" id="A0AAV7T3R3"/>
<dbReference type="EMBL" id="JANPWB010000007">
    <property type="protein sequence ID" value="KAJ1171042.1"/>
    <property type="molecule type" value="Genomic_DNA"/>
</dbReference>
<reference evidence="2" key="1">
    <citation type="journal article" date="2022" name="bioRxiv">
        <title>Sequencing and chromosome-scale assembly of the giantPleurodeles waltlgenome.</title>
        <authorList>
            <person name="Brown T."/>
            <person name="Elewa A."/>
            <person name="Iarovenko S."/>
            <person name="Subramanian E."/>
            <person name="Araus A.J."/>
            <person name="Petzold A."/>
            <person name="Susuki M."/>
            <person name="Suzuki K.-i.T."/>
            <person name="Hayashi T."/>
            <person name="Toyoda A."/>
            <person name="Oliveira C."/>
            <person name="Osipova E."/>
            <person name="Leigh N.D."/>
            <person name="Simon A."/>
            <person name="Yun M.H."/>
        </authorList>
    </citation>
    <scope>NUCLEOTIDE SEQUENCE</scope>
    <source>
        <strain evidence="2">20211129_DDA</strain>
        <tissue evidence="2">Liver</tissue>
    </source>
</reference>
<proteinExistence type="predicted"/>
<feature type="compositionally biased region" description="Pro residues" evidence="1">
    <location>
        <begin position="1"/>
        <end position="10"/>
    </location>
</feature>
<name>A0AAV7T3R3_PLEWA</name>
<evidence type="ECO:0000313" key="3">
    <source>
        <dbReference type="Proteomes" id="UP001066276"/>
    </source>
</evidence>
<evidence type="ECO:0000313" key="2">
    <source>
        <dbReference type="EMBL" id="KAJ1171042.1"/>
    </source>
</evidence>
<gene>
    <name evidence="2" type="ORF">NDU88_002913</name>
</gene>
<sequence>MGSSRPPPMLKPHGEHGGPGVTWGAEAGRQCVRIHEVQRCQWWGGQPRGEKQMTEDDREGVPLAAVEIRVGGMTRACGRGVPLLSGA</sequence>
<accession>A0AAV7T3R3</accession>
<feature type="region of interest" description="Disordered" evidence="1">
    <location>
        <begin position="1"/>
        <end position="23"/>
    </location>
</feature>
<comment type="caution">
    <text evidence="2">The sequence shown here is derived from an EMBL/GenBank/DDBJ whole genome shotgun (WGS) entry which is preliminary data.</text>
</comment>